<evidence type="ECO:0000256" key="1">
    <source>
        <dbReference type="SAM" id="Coils"/>
    </source>
</evidence>
<evidence type="ECO:0000313" key="2">
    <source>
        <dbReference type="EMBL" id="RWS01372.1"/>
    </source>
</evidence>
<dbReference type="PANTHER" id="PTHR16230">
    <property type="entry name" value="CAPPUCCINO"/>
    <property type="match status" value="1"/>
</dbReference>
<comment type="caution">
    <text evidence="2">The sequence shown here is derived from an EMBL/GenBank/DDBJ whole genome shotgun (WGS) entry which is preliminary data.</text>
</comment>
<dbReference type="GO" id="GO:0031083">
    <property type="term" value="C:BLOC-1 complex"/>
    <property type="evidence" value="ECO:0007669"/>
    <property type="project" value="TreeGrafter"/>
</dbReference>
<dbReference type="InterPro" id="IPR024857">
    <property type="entry name" value="Cappuccino"/>
</dbReference>
<keyword evidence="1" id="KW-0175">Coiled coil</keyword>
<evidence type="ECO:0000313" key="3">
    <source>
        <dbReference type="Proteomes" id="UP000285301"/>
    </source>
</evidence>
<dbReference type="OrthoDB" id="2372305at2759"/>
<dbReference type="EMBL" id="NCKU01009301">
    <property type="protein sequence ID" value="RWS01372.1"/>
    <property type="molecule type" value="Genomic_DNA"/>
</dbReference>
<accession>A0A3S3NF24</accession>
<reference evidence="2 3" key="1">
    <citation type="journal article" date="2018" name="Gigascience">
        <title>Genomes of trombidid mites reveal novel predicted allergens and laterally-transferred genes associated with secondary metabolism.</title>
        <authorList>
            <person name="Dong X."/>
            <person name="Chaisiri K."/>
            <person name="Xia D."/>
            <person name="Armstrong S.D."/>
            <person name="Fang Y."/>
            <person name="Donnelly M.J."/>
            <person name="Kadowaki T."/>
            <person name="McGarry J.W."/>
            <person name="Darby A.C."/>
            <person name="Makepeace B.L."/>
        </authorList>
    </citation>
    <scope>NUCLEOTIDE SEQUENCE [LARGE SCALE GENOMIC DNA]</scope>
    <source>
        <strain evidence="2">UoL-WK</strain>
    </source>
</reference>
<name>A0A3S3NF24_9ACAR</name>
<organism evidence="2 3">
    <name type="scientific">Dinothrombium tinctorium</name>
    <dbReference type="NCBI Taxonomy" id="1965070"/>
    <lineage>
        <taxon>Eukaryota</taxon>
        <taxon>Metazoa</taxon>
        <taxon>Ecdysozoa</taxon>
        <taxon>Arthropoda</taxon>
        <taxon>Chelicerata</taxon>
        <taxon>Arachnida</taxon>
        <taxon>Acari</taxon>
        <taxon>Acariformes</taxon>
        <taxon>Trombidiformes</taxon>
        <taxon>Prostigmata</taxon>
        <taxon>Anystina</taxon>
        <taxon>Parasitengona</taxon>
        <taxon>Trombidioidea</taxon>
        <taxon>Trombidiidae</taxon>
        <taxon>Dinothrombium</taxon>
    </lineage>
</organism>
<dbReference type="STRING" id="1965070.A0A3S3NF24"/>
<dbReference type="Proteomes" id="UP000285301">
    <property type="component" value="Unassembled WGS sequence"/>
</dbReference>
<feature type="coiled-coil region" evidence="1">
    <location>
        <begin position="91"/>
        <end position="118"/>
    </location>
</feature>
<gene>
    <name evidence="2" type="ORF">B4U79_06221</name>
</gene>
<proteinExistence type="predicted"/>
<keyword evidence="3" id="KW-1185">Reference proteome</keyword>
<protein>
    <submittedName>
        <fullName evidence="2">Biogenesis of lysosome-related organelles complex 1 subunit 4-like protein</fullName>
    </submittedName>
</protein>
<sequence length="182" mass="21004">MSSEASANHESNGVDFGDEHKLRQLSLELAEDYSKYFAIDTSNEITSFEEAVEEKLTHLEEFCGVIDMIREQNSVCLEQKLPIVYAKCTELEDLFRSIDRLEEMVKIVKATVDAMECEVIKAEELFANNKIKKFLSSFWNNKRRSSDSRKPKYVEPKLFSTKDFFCDEQSAPVKSDDESEKT</sequence>
<dbReference type="AlphaFoldDB" id="A0A3S3NF24"/>
<dbReference type="PANTHER" id="PTHR16230:SF3">
    <property type="entry name" value="BIOGENESIS OF LYSOSOMAL ORGANELLES COMPLEX-1, SUBUNIT 4, CAPPUCCINO"/>
    <property type="match status" value="1"/>
</dbReference>